<gene>
    <name evidence="1" type="ORF">HX826_17300</name>
</gene>
<proteinExistence type="predicted"/>
<dbReference type="Proteomes" id="UP000546584">
    <property type="component" value="Unassembled WGS sequence"/>
</dbReference>
<protein>
    <submittedName>
        <fullName evidence="1">Uncharacterized protein</fullName>
    </submittedName>
</protein>
<accession>A0AAJ3H7H8</accession>
<dbReference type="AlphaFoldDB" id="A0AAJ3H7H8"/>
<evidence type="ECO:0000313" key="1">
    <source>
        <dbReference type="EMBL" id="NWD43635.1"/>
    </source>
</evidence>
<evidence type="ECO:0000313" key="2">
    <source>
        <dbReference type="Proteomes" id="UP000546584"/>
    </source>
</evidence>
<reference evidence="1 2" key="1">
    <citation type="submission" date="2020-04" db="EMBL/GenBank/DDBJ databases">
        <title>Molecular characterization of pseudomonads from Agaricus bisporus reveal novel blotch 2 pathogens in Western Europe.</title>
        <authorList>
            <person name="Taparia T."/>
            <person name="Krijger M."/>
            <person name="Haynes E."/>
            <person name="Elpinstone J.G."/>
            <person name="Noble R."/>
            <person name="Van Der Wolf J."/>
        </authorList>
    </citation>
    <scope>NUCLEOTIDE SEQUENCE [LARGE SCALE GENOMIC DNA]</scope>
    <source>
        <strain evidence="1 2">IPO3753</strain>
    </source>
</reference>
<sequence length="180" mass="20797">MPKKRDSLRYQLYRSKALHLAKASTRQWYEALKQDESNDVDLTKVRFEPINTEALIAYQEWDEAPHFYWEEIATWKAHEPLAFDLSIWFDVELCGLCFANPNQSRLRIKIIRLEGKPGKTHPLKSRIAALTMIAVDHYAQIIGSQWIEIQEPTPGAIPVYRNLGSDFDSQGRLVIAVEKA</sequence>
<dbReference type="RefSeq" id="WP_177026443.1">
    <property type="nucleotide sequence ID" value="NZ_JACAQR010000022.1"/>
</dbReference>
<name>A0AAJ3H7H8_9PSED</name>
<organism evidence="1 2">
    <name type="scientific">Pseudomonas yamanorum</name>
    <dbReference type="NCBI Taxonomy" id="515393"/>
    <lineage>
        <taxon>Bacteria</taxon>
        <taxon>Pseudomonadati</taxon>
        <taxon>Pseudomonadota</taxon>
        <taxon>Gammaproteobacteria</taxon>
        <taxon>Pseudomonadales</taxon>
        <taxon>Pseudomonadaceae</taxon>
        <taxon>Pseudomonas</taxon>
    </lineage>
</organism>
<dbReference type="EMBL" id="JACAQR010000022">
    <property type="protein sequence ID" value="NWD43635.1"/>
    <property type="molecule type" value="Genomic_DNA"/>
</dbReference>
<comment type="caution">
    <text evidence="1">The sequence shown here is derived from an EMBL/GenBank/DDBJ whole genome shotgun (WGS) entry which is preliminary data.</text>
</comment>